<sequence length="1484" mass="163204">MEESATDLGALDSMDPSAEAPTPITQLFGGVFGIAFALMRMTKWVLTFCSITVPSAVYHVLHYSLTFQLSFPFLVFCVVLVIACIVVYLRYGYWNRYERLREEPIRKNESAYLHPDVATGSTDDDRGSFHGYLDEFLQAIRIFGFLERPVFHELTRHLQTRRLVAGDVLSLDDDYSFYIVVDGHVQVFAPSGGRGRTTVPGTDAQHEYQLINEVESGGTLSSLFTILRLFTENVRLGFNYDSQDETQAADDVSDVPPLRAQSDLPRSALSNLRMPRASPSTVLGRSRSVSSSSNVASPRFMPMESSDSAIQEHGPIPISPLLGASSPSVGSSVAAHGSSYGSPPRRRRTEDVHRPSTMARATVDTTLAVLPAEAFRRLTAKFPSAAAHIVQVILTRLARVTFHTAHQYLGLTREVMQTEESINEYAKVFLPPAFYEKSAVEHLWRKFPPPKGPGELRREPSSPTDGDSRLGTSPKSRVVPSRSDENLQSPRTLSHQAVAPGDLLSMVESTMDDLPIDPASHTNSRKASGVRPPDDSRDEPLDLRGEVMNCIANSIGLTQAVIQDVPSVLASPHLSSQDGGMGRGAYAGAFSGLSKLDASTMTSEDSESASIATSTHVVHAPIDRADNGVEIKHYPAGSLLARAGELNAGLFYVIDGFLDIMLPLDESSAPSEPRERGRPESPEVSRAPEPGMPMPEPSRVGNALDGTLPNVAFTPGTARASVEDAFKRSKQQEADAERFLFSVGRGGIAGYLSSLLGVPSYVDIVAKTDVYVGQLPVRALERLVEKRSNALLTLSKRLLSLLPPLILHIDAALDWQQVDAGQVIFREGDVSDSFYMVINGRLRAITQARGSESVEIVAEYSQGDSVGELDMITKSPRTKTLHSIRDSELARMPITLFNAISLWHPPITIQISRIIARRMRREMNMHQRSALLSSPSHITGVNDAGRGTLNFKTVALLPTTQQIPILEFARRLREAFGETISDSTVFLNQSSVMRALGRHAFSRMGKLKLAGWLANQEQHHRLVVYVVDTSVGSSWAQTSIRQADCILLVGFGDDARVGEFERLLLSIKTTARKELVLLHAERSVVPGSTREWLKARPWISAHHHVEMSGLKRPTAAPHVSPVMDPRPVQALRTLKQRLETRIGRVKTRTPTDQTRPPHFSDFARLARRLCGTSIGLVLGGGGARGCAHIGVLRALEENGIPIDMVGGTSIGALVGGLYARDGAAVSSHGRAKRFAGRMASLWRFVTDVTYPLVSYTTGHEFNRGIFKCFADTHIEDMWLPFFCNTTNITWSRMEVHSSGYAWRYIRGSMTLAGLIPPLIDEGNMLVDGGYTDNLPVSIMMALGSRSVFAIDVGSIDDTSPQHFGDTLSGWWVLLNRFNPWSSMRNIPSIPDIQTRLTYTTSVKTLEEAKKLDSCLYLRMPVTQYGTLEFGKYSEILQVGYDSMVDAIQKWDREGRLPTGVEAGLNVPPQHRKRRRGVSARRNSI</sequence>
<dbReference type="GO" id="GO:0005789">
    <property type="term" value="C:endoplasmic reticulum membrane"/>
    <property type="evidence" value="ECO:0007669"/>
    <property type="project" value="UniProtKB-SubCell"/>
</dbReference>
<dbReference type="InterPro" id="IPR016035">
    <property type="entry name" value="Acyl_Trfase/lysoPLipase"/>
</dbReference>
<evidence type="ECO:0000256" key="8">
    <source>
        <dbReference type="ARBA" id="ARBA00022824"/>
    </source>
</evidence>
<comment type="function">
    <text evidence="14">Intracellular phospholipase B that catalyzes the double deacylation of phosphatidylcholine (PC) to glycerophosphocholine (GroPCho). Plays an important role in membrane lipid homeostasis.</text>
</comment>
<evidence type="ECO:0000256" key="9">
    <source>
        <dbReference type="ARBA" id="ARBA00022963"/>
    </source>
</evidence>
<keyword evidence="6" id="KW-0677">Repeat</keyword>
<feature type="transmembrane region" description="Helical" evidence="14">
    <location>
        <begin position="20"/>
        <end position="38"/>
    </location>
</feature>
<gene>
    <name evidence="18" type="ORF">MJAP1_002951</name>
</gene>
<evidence type="ECO:0000256" key="1">
    <source>
        <dbReference type="ARBA" id="ARBA00004586"/>
    </source>
</evidence>
<proteinExistence type="inferred from homology"/>
<evidence type="ECO:0000256" key="5">
    <source>
        <dbReference type="ARBA" id="ARBA00022692"/>
    </source>
</evidence>
<dbReference type="GeneID" id="85226602"/>
<evidence type="ECO:0000256" key="10">
    <source>
        <dbReference type="ARBA" id="ARBA00022989"/>
    </source>
</evidence>
<feature type="compositionally biased region" description="Polar residues" evidence="15">
    <location>
        <begin position="461"/>
        <end position="475"/>
    </location>
</feature>
<dbReference type="PROSITE" id="PS51635">
    <property type="entry name" value="PNPLA"/>
    <property type="match status" value="1"/>
</dbReference>
<dbReference type="GO" id="GO:0016042">
    <property type="term" value="P:lipid catabolic process"/>
    <property type="evidence" value="ECO:0007669"/>
    <property type="project" value="UniProtKB-UniRule"/>
</dbReference>
<evidence type="ECO:0000256" key="6">
    <source>
        <dbReference type="ARBA" id="ARBA00022737"/>
    </source>
</evidence>
<evidence type="ECO:0000256" key="12">
    <source>
        <dbReference type="ARBA" id="ARBA00023136"/>
    </source>
</evidence>
<dbReference type="SMART" id="SM00100">
    <property type="entry name" value="cNMP"/>
    <property type="match status" value="1"/>
</dbReference>
<evidence type="ECO:0000256" key="3">
    <source>
        <dbReference type="ARBA" id="ARBA00013274"/>
    </source>
</evidence>
<keyword evidence="19" id="KW-1185">Reference proteome</keyword>
<keyword evidence="8 14" id="KW-0256">Endoplasmic reticulum</keyword>
<dbReference type="CDD" id="cd00038">
    <property type="entry name" value="CAP_ED"/>
    <property type="match status" value="2"/>
</dbReference>
<dbReference type="GO" id="GO:0046470">
    <property type="term" value="P:phosphatidylcholine metabolic process"/>
    <property type="evidence" value="ECO:0007669"/>
    <property type="project" value="InterPro"/>
</dbReference>
<feature type="compositionally biased region" description="Low complexity" evidence="15">
    <location>
        <begin position="319"/>
        <end position="343"/>
    </location>
</feature>
<feature type="active site" description="Nucleophile" evidence="13">
    <location>
        <position position="1209"/>
    </location>
</feature>
<keyword evidence="5 14" id="KW-0812">Transmembrane</keyword>
<keyword evidence="10 14" id="KW-1133">Transmembrane helix</keyword>
<dbReference type="InterPro" id="IPR056556">
    <property type="entry name" value="NTE1_P-loop_dom"/>
</dbReference>
<dbReference type="Gene3D" id="3.40.1090.10">
    <property type="entry name" value="Cytosolic phospholipase A2 catalytic domain"/>
    <property type="match status" value="2"/>
</dbReference>
<evidence type="ECO:0000259" key="17">
    <source>
        <dbReference type="PROSITE" id="PS51635"/>
    </source>
</evidence>
<feature type="compositionally biased region" description="Low complexity" evidence="15">
    <location>
        <begin position="280"/>
        <end position="299"/>
    </location>
</feature>
<feature type="short sequence motif" description="GXSXG" evidence="13">
    <location>
        <begin position="1207"/>
        <end position="1211"/>
    </location>
</feature>
<dbReference type="EC" id="3.1.1.5" evidence="3 14"/>
<dbReference type="FunFam" id="3.40.1090.10:FF:000007">
    <property type="entry name" value="Lysophospholipase NTE1"/>
    <property type="match status" value="1"/>
</dbReference>
<keyword evidence="7 13" id="KW-0378">Hydrolase</keyword>
<dbReference type="InterPro" id="IPR018490">
    <property type="entry name" value="cNMP-bd_dom_sf"/>
</dbReference>
<organism evidence="18 19">
    <name type="scientific">Malassezia japonica</name>
    <dbReference type="NCBI Taxonomy" id="223818"/>
    <lineage>
        <taxon>Eukaryota</taxon>
        <taxon>Fungi</taxon>
        <taxon>Dikarya</taxon>
        <taxon>Basidiomycota</taxon>
        <taxon>Ustilaginomycotina</taxon>
        <taxon>Malasseziomycetes</taxon>
        <taxon>Malasseziales</taxon>
        <taxon>Malasseziaceae</taxon>
        <taxon>Malassezia</taxon>
    </lineage>
</organism>
<dbReference type="SUPFAM" id="SSF52151">
    <property type="entry name" value="FabD/lysophospholipase-like"/>
    <property type="match status" value="1"/>
</dbReference>
<dbReference type="EMBL" id="CP119962">
    <property type="protein sequence ID" value="WFD39969.1"/>
    <property type="molecule type" value="Genomic_DNA"/>
</dbReference>
<dbReference type="PROSITE" id="PS01237">
    <property type="entry name" value="UPF0028"/>
    <property type="match status" value="1"/>
</dbReference>
<feature type="compositionally biased region" description="Basic and acidic residues" evidence="15">
    <location>
        <begin position="672"/>
        <end position="683"/>
    </location>
</feature>
<dbReference type="RefSeq" id="XP_060122866.1">
    <property type="nucleotide sequence ID" value="XM_060266883.1"/>
</dbReference>
<dbReference type="InterPro" id="IPR000595">
    <property type="entry name" value="cNMP-bd_dom"/>
</dbReference>
<evidence type="ECO:0000256" key="7">
    <source>
        <dbReference type="ARBA" id="ARBA00022801"/>
    </source>
</evidence>
<feature type="region of interest" description="Disordered" evidence="15">
    <location>
        <begin position="513"/>
        <end position="541"/>
    </location>
</feature>
<reference evidence="18" key="1">
    <citation type="submission" date="2023-03" db="EMBL/GenBank/DDBJ databases">
        <title>Mating type loci evolution in Malassezia.</title>
        <authorList>
            <person name="Coelho M.A."/>
        </authorList>
    </citation>
    <scope>NUCLEOTIDE SEQUENCE</scope>
    <source>
        <strain evidence="18">CBS 9431</strain>
    </source>
</reference>
<keyword evidence="12 14" id="KW-0472">Membrane</keyword>
<feature type="domain" description="PNPLA" evidence="17">
    <location>
        <begin position="1176"/>
        <end position="1340"/>
    </location>
</feature>
<feature type="region of interest" description="Disordered" evidence="15">
    <location>
        <begin position="1460"/>
        <end position="1484"/>
    </location>
</feature>
<comment type="subcellular location">
    <subcellularLocation>
        <location evidence="1 14">Endoplasmic reticulum membrane</location>
    </subcellularLocation>
</comment>
<evidence type="ECO:0000313" key="18">
    <source>
        <dbReference type="EMBL" id="WFD39969.1"/>
    </source>
</evidence>
<evidence type="ECO:0000256" key="2">
    <source>
        <dbReference type="ARBA" id="ARBA00006636"/>
    </source>
</evidence>
<accession>A0AAF0F3U2</accession>
<feature type="region of interest" description="Disordered" evidence="15">
    <location>
        <begin position="446"/>
        <end position="499"/>
    </location>
</feature>
<evidence type="ECO:0000256" key="11">
    <source>
        <dbReference type="ARBA" id="ARBA00023098"/>
    </source>
</evidence>
<dbReference type="InterPro" id="IPR002641">
    <property type="entry name" value="PNPLA_dom"/>
</dbReference>
<feature type="transmembrane region" description="Helical" evidence="14">
    <location>
        <begin position="71"/>
        <end position="91"/>
    </location>
</feature>
<feature type="domain" description="Cyclic nucleotide-binding" evidence="16">
    <location>
        <begin position="797"/>
        <end position="900"/>
    </location>
</feature>
<evidence type="ECO:0000256" key="14">
    <source>
        <dbReference type="RuleBase" id="RU362043"/>
    </source>
</evidence>
<dbReference type="Gene3D" id="2.60.120.10">
    <property type="entry name" value="Jelly Rolls"/>
    <property type="match status" value="4"/>
</dbReference>
<dbReference type="InterPro" id="IPR050301">
    <property type="entry name" value="NTE"/>
</dbReference>
<dbReference type="PROSITE" id="PS50042">
    <property type="entry name" value="CNMP_BINDING_3"/>
    <property type="match status" value="1"/>
</dbReference>
<dbReference type="Pfam" id="PF24179">
    <property type="entry name" value="NTE_Ploop"/>
    <property type="match status" value="1"/>
</dbReference>
<feature type="compositionally biased region" description="Polar residues" evidence="15">
    <location>
        <begin position="486"/>
        <end position="495"/>
    </location>
</feature>
<dbReference type="Pfam" id="PF01734">
    <property type="entry name" value="Patatin"/>
    <property type="match status" value="1"/>
</dbReference>
<dbReference type="Pfam" id="PF00027">
    <property type="entry name" value="cNMP_binding"/>
    <property type="match status" value="1"/>
</dbReference>
<dbReference type="InterPro" id="IPR014710">
    <property type="entry name" value="RmlC-like_jellyroll"/>
</dbReference>
<feature type="compositionally biased region" description="Basic and acidic residues" evidence="15">
    <location>
        <begin position="532"/>
        <end position="541"/>
    </location>
</feature>
<name>A0AAF0F3U2_9BASI</name>
<dbReference type="InterPro" id="IPR001423">
    <property type="entry name" value="LysoPLipase_patatin_CS"/>
</dbReference>
<keyword evidence="11 13" id="KW-0443">Lipid metabolism</keyword>
<feature type="compositionally biased region" description="Basic residues" evidence="15">
    <location>
        <begin position="1469"/>
        <end position="1484"/>
    </location>
</feature>
<comment type="catalytic activity">
    <reaction evidence="14">
        <text>a 1-acyl-sn-glycero-3-phosphocholine + H2O = sn-glycerol 3-phosphocholine + a fatty acid + H(+)</text>
        <dbReference type="Rhea" id="RHEA:15177"/>
        <dbReference type="ChEBI" id="CHEBI:15377"/>
        <dbReference type="ChEBI" id="CHEBI:15378"/>
        <dbReference type="ChEBI" id="CHEBI:16870"/>
        <dbReference type="ChEBI" id="CHEBI:28868"/>
        <dbReference type="ChEBI" id="CHEBI:58168"/>
        <dbReference type="EC" id="3.1.1.5"/>
    </reaction>
</comment>
<feature type="short sequence motif" description="GXGXXG" evidence="13">
    <location>
        <begin position="1180"/>
        <end position="1185"/>
    </location>
</feature>
<dbReference type="PANTHER" id="PTHR14226:SF29">
    <property type="entry name" value="NEUROPATHY TARGET ESTERASE SWS"/>
    <property type="match status" value="1"/>
</dbReference>
<dbReference type="SUPFAM" id="SSF51206">
    <property type="entry name" value="cAMP-binding domain-like"/>
    <property type="match status" value="3"/>
</dbReference>
<dbReference type="PANTHER" id="PTHR14226">
    <property type="entry name" value="NEUROPATHY TARGET ESTERASE/SWISS CHEESE D.MELANOGASTER"/>
    <property type="match status" value="1"/>
</dbReference>
<feature type="region of interest" description="Disordered" evidence="15">
    <location>
        <begin position="245"/>
        <end position="354"/>
    </location>
</feature>
<comment type="similarity">
    <text evidence="2 14">Belongs to the NTE family.</text>
</comment>
<evidence type="ECO:0000256" key="13">
    <source>
        <dbReference type="PROSITE-ProRule" id="PRU01161"/>
    </source>
</evidence>
<evidence type="ECO:0000313" key="19">
    <source>
        <dbReference type="Proteomes" id="UP001217754"/>
    </source>
</evidence>
<keyword evidence="9 13" id="KW-0442">Lipid degradation</keyword>
<feature type="region of interest" description="Disordered" evidence="15">
    <location>
        <begin position="667"/>
        <end position="700"/>
    </location>
</feature>
<feature type="short sequence motif" description="DGA/G" evidence="13">
    <location>
        <begin position="1327"/>
        <end position="1329"/>
    </location>
</feature>
<dbReference type="Proteomes" id="UP001217754">
    <property type="component" value="Chromosome 5"/>
</dbReference>
<feature type="active site" description="Proton acceptor" evidence="13">
    <location>
        <position position="1327"/>
    </location>
</feature>
<evidence type="ECO:0000259" key="16">
    <source>
        <dbReference type="PROSITE" id="PS50042"/>
    </source>
</evidence>
<protein>
    <recommendedName>
        <fullName evidence="4 14">Lysophospholipase NTE1</fullName>
        <ecNumber evidence="3 14">3.1.1.5</ecNumber>
    </recommendedName>
    <alternativeName>
        <fullName evidence="14">Intracellular phospholipase B</fullName>
    </alternativeName>
</protein>
<evidence type="ECO:0000256" key="4">
    <source>
        <dbReference type="ARBA" id="ARBA00018317"/>
    </source>
</evidence>
<evidence type="ECO:0000256" key="15">
    <source>
        <dbReference type="SAM" id="MobiDB-lite"/>
    </source>
</evidence>
<dbReference type="GO" id="GO:0004622">
    <property type="term" value="F:phosphatidylcholine lysophospholipase activity"/>
    <property type="evidence" value="ECO:0007669"/>
    <property type="project" value="UniProtKB-EC"/>
</dbReference>